<evidence type="ECO:0008006" key="3">
    <source>
        <dbReference type="Google" id="ProtNLM"/>
    </source>
</evidence>
<dbReference type="AlphaFoldDB" id="A0A174HCM4"/>
<sequence length="443" mass="50591">MDTDREFEHMMMSVRNSSGSITQMVYAANMLQIKLVQFVARLAYKGYLSVKSRDDLAAFAKLSEGKYTIYSVPVSTEHVNDLKQLEALKLELQNVSEKSEKKRIQNDISILKARIDADSPVEQLKGKGLKQCCVLPKVDGESGTIQIAVMNKDDQIFKSWFASHIRVQMAGGKKEITDLKNFTEGNYTIFNLPFEGKELEDACRDFNTLKMNYSILPDLKVGNDNSQIAVANADRNKFEIWIKMYREDMIKQDKQPGNIYEMDNESYMDTAAINEDEYIDNASLEYQKVNSEFKQHEVPGPKVNVMQKDDSEEFARLKKDGNYEMVTINRETLVDNMAFTSVSKKMREKGYFVSRIPGTYGKNEKHLILPAENVFVADEGRTYVGFIPKNKPSMVAENGNVKTASYENIHKQYENVTRNMTYVKNLKPKAPNVNNSKILNPKV</sequence>
<evidence type="ECO:0000313" key="1">
    <source>
        <dbReference type="EMBL" id="CUO70769.1"/>
    </source>
</evidence>
<name>A0A174HCM4_9FIRM</name>
<gene>
    <name evidence="1" type="ORF">ERS852497_00534</name>
</gene>
<dbReference type="EMBL" id="CZAJ01000003">
    <property type="protein sequence ID" value="CUO70769.1"/>
    <property type="molecule type" value="Genomic_DNA"/>
</dbReference>
<organism evidence="1 2">
    <name type="scientific">Agathobacter rectalis</name>
    <dbReference type="NCBI Taxonomy" id="39491"/>
    <lineage>
        <taxon>Bacteria</taxon>
        <taxon>Bacillati</taxon>
        <taxon>Bacillota</taxon>
        <taxon>Clostridia</taxon>
        <taxon>Lachnospirales</taxon>
        <taxon>Lachnospiraceae</taxon>
        <taxon>Agathobacter</taxon>
    </lineage>
</organism>
<dbReference type="Proteomes" id="UP000095602">
    <property type="component" value="Unassembled WGS sequence"/>
</dbReference>
<protein>
    <recommendedName>
        <fullName evidence="3">DUF3801 domain-containing protein</fullName>
    </recommendedName>
</protein>
<dbReference type="RefSeq" id="WP_055272688.1">
    <property type="nucleotide sequence ID" value="NZ_CZAJ01000003.1"/>
</dbReference>
<evidence type="ECO:0000313" key="2">
    <source>
        <dbReference type="Proteomes" id="UP000095602"/>
    </source>
</evidence>
<accession>A0A174HCM4</accession>
<reference evidence="1 2" key="1">
    <citation type="submission" date="2015-09" db="EMBL/GenBank/DDBJ databases">
        <authorList>
            <consortium name="Pathogen Informatics"/>
        </authorList>
    </citation>
    <scope>NUCLEOTIDE SEQUENCE [LARGE SCALE GENOMIC DNA]</scope>
    <source>
        <strain evidence="1 2">2789STDY5834884</strain>
    </source>
</reference>
<proteinExistence type="predicted"/>